<evidence type="ECO:0000313" key="3">
    <source>
        <dbReference type="Proteomes" id="UP000274822"/>
    </source>
</evidence>
<feature type="domain" description="SUN" evidence="1">
    <location>
        <begin position="45"/>
        <end position="109"/>
    </location>
</feature>
<evidence type="ECO:0000313" key="2">
    <source>
        <dbReference type="EMBL" id="RUS33590.1"/>
    </source>
</evidence>
<dbReference type="InterPro" id="IPR012919">
    <property type="entry name" value="SUN_dom"/>
</dbReference>
<reference evidence="2 3" key="1">
    <citation type="journal article" date="2018" name="New Phytol.">
        <title>Phylogenomics of Endogonaceae and evolution of mycorrhizas within Mucoromycota.</title>
        <authorList>
            <person name="Chang Y."/>
            <person name="Desiro A."/>
            <person name="Na H."/>
            <person name="Sandor L."/>
            <person name="Lipzen A."/>
            <person name="Clum A."/>
            <person name="Barry K."/>
            <person name="Grigoriev I.V."/>
            <person name="Martin F.M."/>
            <person name="Stajich J.E."/>
            <person name="Smith M.E."/>
            <person name="Bonito G."/>
            <person name="Spatafora J.W."/>
        </authorList>
    </citation>
    <scope>NUCLEOTIDE SEQUENCE [LARGE SCALE GENOMIC DNA]</scope>
    <source>
        <strain evidence="2 3">AD002</strain>
    </source>
</reference>
<comment type="caution">
    <text evidence="2">The sequence shown here is derived from an EMBL/GenBank/DDBJ whole genome shotgun (WGS) entry which is preliminary data.</text>
</comment>
<dbReference type="Proteomes" id="UP000274822">
    <property type="component" value="Unassembled WGS sequence"/>
</dbReference>
<sequence length="168" mass="18869">MAYLSQSFVSEITDRRHTILNRYTSKSPDFVLYIGEILKGDICIHPPEIAIMPSIHIGECWLMVGSQRQIAISLIQPIVVSSIAIEHASRYKAITLSSILCGMELWGQPTNANCIAKICELTHLDICDPINMVISTPLKEMLTENTHPSTIQPASRNHYPDFSQFIMQ</sequence>
<organism evidence="2 3">
    <name type="scientific">Jimgerdemannia flammicorona</name>
    <dbReference type="NCBI Taxonomy" id="994334"/>
    <lineage>
        <taxon>Eukaryota</taxon>
        <taxon>Fungi</taxon>
        <taxon>Fungi incertae sedis</taxon>
        <taxon>Mucoromycota</taxon>
        <taxon>Mucoromycotina</taxon>
        <taxon>Endogonomycetes</taxon>
        <taxon>Endogonales</taxon>
        <taxon>Endogonaceae</taxon>
        <taxon>Jimgerdemannia</taxon>
    </lineage>
</organism>
<protein>
    <recommendedName>
        <fullName evidence="1">SUN domain-containing protein</fullName>
    </recommendedName>
</protein>
<keyword evidence="3" id="KW-1185">Reference proteome</keyword>
<gene>
    <name evidence="2" type="ORF">BC938DRAFT_470984</name>
</gene>
<dbReference type="AlphaFoldDB" id="A0A433QUW8"/>
<dbReference type="EMBL" id="RBNJ01001084">
    <property type="protein sequence ID" value="RUS33590.1"/>
    <property type="molecule type" value="Genomic_DNA"/>
</dbReference>
<name>A0A433QUW8_9FUNG</name>
<dbReference type="Gene3D" id="2.60.120.260">
    <property type="entry name" value="Galactose-binding domain-like"/>
    <property type="match status" value="1"/>
</dbReference>
<evidence type="ECO:0000259" key="1">
    <source>
        <dbReference type="Pfam" id="PF07738"/>
    </source>
</evidence>
<dbReference type="Pfam" id="PF07738">
    <property type="entry name" value="Sad1_UNC"/>
    <property type="match status" value="1"/>
</dbReference>
<proteinExistence type="predicted"/>
<accession>A0A433QUW8</accession>